<protein>
    <submittedName>
        <fullName evidence="1">Uncharacterized protein</fullName>
    </submittedName>
</protein>
<proteinExistence type="predicted"/>
<organism evidence="1 2">
    <name type="scientific">Diphasiastrum complanatum</name>
    <name type="common">Issler's clubmoss</name>
    <name type="synonym">Lycopodium complanatum</name>
    <dbReference type="NCBI Taxonomy" id="34168"/>
    <lineage>
        <taxon>Eukaryota</taxon>
        <taxon>Viridiplantae</taxon>
        <taxon>Streptophyta</taxon>
        <taxon>Embryophyta</taxon>
        <taxon>Tracheophyta</taxon>
        <taxon>Lycopodiopsida</taxon>
        <taxon>Lycopodiales</taxon>
        <taxon>Lycopodiaceae</taxon>
        <taxon>Lycopodioideae</taxon>
        <taxon>Diphasiastrum</taxon>
    </lineage>
</organism>
<reference evidence="2" key="1">
    <citation type="journal article" date="2024" name="Proc. Natl. Acad. Sci. U.S.A.">
        <title>Extraordinary preservation of gene collinearity over three hundred million years revealed in homosporous lycophytes.</title>
        <authorList>
            <person name="Li C."/>
            <person name="Wickell D."/>
            <person name="Kuo L.Y."/>
            <person name="Chen X."/>
            <person name="Nie B."/>
            <person name="Liao X."/>
            <person name="Peng D."/>
            <person name="Ji J."/>
            <person name="Jenkins J."/>
            <person name="Williams M."/>
            <person name="Shu S."/>
            <person name="Plott C."/>
            <person name="Barry K."/>
            <person name="Rajasekar S."/>
            <person name="Grimwood J."/>
            <person name="Han X."/>
            <person name="Sun S."/>
            <person name="Hou Z."/>
            <person name="He W."/>
            <person name="Dai G."/>
            <person name="Sun C."/>
            <person name="Schmutz J."/>
            <person name="Leebens-Mack J.H."/>
            <person name="Li F.W."/>
            <person name="Wang L."/>
        </authorList>
    </citation>
    <scope>NUCLEOTIDE SEQUENCE [LARGE SCALE GENOMIC DNA]</scope>
    <source>
        <strain evidence="2">cv. PW_Plant_1</strain>
    </source>
</reference>
<dbReference type="Proteomes" id="UP001162992">
    <property type="component" value="Chromosome 7"/>
</dbReference>
<keyword evidence="2" id="KW-1185">Reference proteome</keyword>
<name>A0ACC2D6H7_DIPCM</name>
<accession>A0ACC2D6H7</accession>
<dbReference type="EMBL" id="CM055098">
    <property type="protein sequence ID" value="KAJ7549928.1"/>
    <property type="molecule type" value="Genomic_DNA"/>
</dbReference>
<comment type="caution">
    <text evidence="1">The sequence shown here is derived from an EMBL/GenBank/DDBJ whole genome shotgun (WGS) entry which is preliminary data.</text>
</comment>
<evidence type="ECO:0000313" key="2">
    <source>
        <dbReference type="Proteomes" id="UP001162992"/>
    </source>
</evidence>
<gene>
    <name evidence="1" type="ORF">O6H91_07G075200</name>
</gene>
<evidence type="ECO:0000313" key="1">
    <source>
        <dbReference type="EMBL" id="KAJ7549928.1"/>
    </source>
</evidence>
<sequence length="374" mass="41730">MSEAMSILQEAIALSFVSKNNYRNRKNRIKSTLKKGHITGRLQEWENDWVCCSARPPNVHGFNMASDSFPSMRVKRMCNKTTQHQLLTCTAETGTTVFQSSYNLEETSIASFKDIDNIQSGITFVTAGEDELKESVKKPTNMPLEVFEDWRSFRALLLKNKSIERKDVKNVVSPGNTGLSGCGLIGSTNWAHTIEKPELGCLLVATERLHSHPFFSKAVVLVISCGACGDFRGILLNKAMPSSMMQKALVSRWKHGLPVGLLGSSTFFGGPHSADKLQVLSCNKSLRGLQPLIPGLYLGGEDVMQSTSSSVIRGYITREEIQLYMGELKWTSRYLATEINIFQWWHVVACSRSLVFHCPRSDLWTTAMDAISHK</sequence>